<evidence type="ECO:0000256" key="3">
    <source>
        <dbReference type="SAM" id="Coils"/>
    </source>
</evidence>
<dbReference type="InterPro" id="IPR008983">
    <property type="entry name" value="Tumour_necrosis_fac-like_dom"/>
</dbReference>
<dbReference type="AlphaFoldDB" id="A0ABD0J6E3"/>
<feature type="region of interest" description="Disordered" evidence="4">
    <location>
        <begin position="1"/>
        <end position="23"/>
    </location>
</feature>
<evidence type="ECO:0000313" key="7">
    <source>
        <dbReference type="Proteomes" id="UP001519460"/>
    </source>
</evidence>
<comment type="caution">
    <text evidence="6">The sequence shown here is derived from an EMBL/GenBank/DDBJ whole genome shotgun (WGS) entry which is preliminary data.</text>
</comment>
<dbReference type="PANTHER" id="PTHR15427">
    <property type="entry name" value="EMILIN ELASTIN MICROFIBRIL INTERFACE-LOCATED PROTEIN ELASTIN MICROFIBRIL INTERFACER"/>
    <property type="match status" value="1"/>
</dbReference>
<evidence type="ECO:0000256" key="2">
    <source>
        <dbReference type="ARBA" id="ARBA00022525"/>
    </source>
</evidence>
<dbReference type="Gene3D" id="2.60.120.40">
    <property type="match status" value="1"/>
</dbReference>
<dbReference type="InterPro" id="IPR001073">
    <property type="entry name" value="C1q_dom"/>
</dbReference>
<proteinExistence type="predicted"/>
<name>A0ABD0J6E3_9CAEN</name>
<reference evidence="6 7" key="1">
    <citation type="journal article" date="2023" name="Sci. Data">
        <title>Genome assembly of the Korean intertidal mud-creeper Batillaria attramentaria.</title>
        <authorList>
            <person name="Patra A.K."/>
            <person name="Ho P.T."/>
            <person name="Jun S."/>
            <person name="Lee S.J."/>
            <person name="Kim Y."/>
            <person name="Won Y.J."/>
        </authorList>
    </citation>
    <scope>NUCLEOTIDE SEQUENCE [LARGE SCALE GENOMIC DNA]</scope>
    <source>
        <strain evidence="6">Wonlab-2016</strain>
    </source>
</reference>
<dbReference type="InterPro" id="IPR050392">
    <property type="entry name" value="Collagen/C1q_domain"/>
</dbReference>
<feature type="domain" description="C1q" evidence="5">
    <location>
        <begin position="139"/>
        <end position="274"/>
    </location>
</feature>
<evidence type="ECO:0000256" key="4">
    <source>
        <dbReference type="SAM" id="MobiDB-lite"/>
    </source>
</evidence>
<comment type="subcellular location">
    <subcellularLocation>
        <location evidence="1">Secreted</location>
    </subcellularLocation>
</comment>
<dbReference type="PROSITE" id="PS50871">
    <property type="entry name" value="C1Q"/>
    <property type="match status" value="1"/>
</dbReference>
<gene>
    <name evidence="6" type="ORF">BaRGS_00038192</name>
</gene>
<dbReference type="SMART" id="SM00110">
    <property type="entry name" value="C1Q"/>
    <property type="match status" value="1"/>
</dbReference>
<feature type="non-terminal residue" evidence="6">
    <location>
        <position position="1"/>
    </location>
</feature>
<protein>
    <recommendedName>
        <fullName evidence="5">C1q domain-containing protein</fullName>
    </recommendedName>
</protein>
<dbReference type="Pfam" id="PF00386">
    <property type="entry name" value="C1q"/>
    <property type="match status" value="1"/>
</dbReference>
<feature type="coiled-coil region" evidence="3">
    <location>
        <begin position="105"/>
        <end position="132"/>
    </location>
</feature>
<evidence type="ECO:0000256" key="1">
    <source>
        <dbReference type="ARBA" id="ARBA00004613"/>
    </source>
</evidence>
<keyword evidence="3" id="KW-0175">Coiled coil</keyword>
<keyword evidence="2" id="KW-0964">Secreted</keyword>
<keyword evidence="7" id="KW-1185">Reference proteome</keyword>
<dbReference type="PRINTS" id="PR00007">
    <property type="entry name" value="COMPLEMNTC1Q"/>
</dbReference>
<dbReference type="PANTHER" id="PTHR15427:SF50">
    <property type="entry name" value="COMPLEMENT C1Q TUMOR NECROSIS FACTOR-RELATED PROTEIN 2-LIKE"/>
    <property type="match status" value="1"/>
</dbReference>
<evidence type="ECO:0000259" key="5">
    <source>
        <dbReference type="PROSITE" id="PS50871"/>
    </source>
</evidence>
<dbReference type="GO" id="GO:0005576">
    <property type="term" value="C:extracellular region"/>
    <property type="evidence" value="ECO:0007669"/>
    <property type="project" value="UniProtKB-SubCell"/>
</dbReference>
<sequence>SLRQTDVSTLQAENQAMKQKQTASENKMNLMETEVNMLFNQLQSCSSDVHKLTTRVTALETDSRSMNQTIGTMKVENQVLVQNVSQLKADSVAMVTQTARVQADVETVKADSNVIRQELETLRQDNANAKADLSSKIDTAGRSVSFHVIVAGGPYNAEDVLASAYIHTNDGNAYNPGTGMFTVPVSGTYIFVATITVDHASSRRINDEVLIYVDARAVSSCSSSYTDHNEPGSCHAILKLRAGQRVWLRNYSDGTRYRPNTSTFSGALLHADLA</sequence>
<dbReference type="Gene3D" id="1.10.287.1490">
    <property type="match status" value="1"/>
</dbReference>
<dbReference type="EMBL" id="JACVVK020000605">
    <property type="protein sequence ID" value="KAK7463231.1"/>
    <property type="molecule type" value="Genomic_DNA"/>
</dbReference>
<accession>A0ABD0J6E3</accession>
<dbReference type="SUPFAM" id="SSF49842">
    <property type="entry name" value="TNF-like"/>
    <property type="match status" value="1"/>
</dbReference>
<evidence type="ECO:0000313" key="6">
    <source>
        <dbReference type="EMBL" id="KAK7463231.1"/>
    </source>
</evidence>
<organism evidence="6 7">
    <name type="scientific">Batillaria attramentaria</name>
    <dbReference type="NCBI Taxonomy" id="370345"/>
    <lineage>
        <taxon>Eukaryota</taxon>
        <taxon>Metazoa</taxon>
        <taxon>Spiralia</taxon>
        <taxon>Lophotrochozoa</taxon>
        <taxon>Mollusca</taxon>
        <taxon>Gastropoda</taxon>
        <taxon>Caenogastropoda</taxon>
        <taxon>Sorbeoconcha</taxon>
        <taxon>Cerithioidea</taxon>
        <taxon>Batillariidae</taxon>
        <taxon>Batillaria</taxon>
    </lineage>
</organism>
<dbReference type="Proteomes" id="UP001519460">
    <property type="component" value="Unassembled WGS sequence"/>
</dbReference>